<dbReference type="InterPro" id="IPR042094">
    <property type="entry name" value="T2SS_GspF_sf"/>
</dbReference>
<evidence type="ECO:0000259" key="7">
    <source>
        <dbReference type="Pfam" id="PF00482"/>
    </source>
</evidence>
<feature type="transmembrane region" description="Helical" evidence="6">
    <location>
        <begin position="226"/>
        <end position="246"/>
    </location>
</feature>
<evidence type="ECO:0000256" key="5">
    <source>
        <dbReference type="ARBA" id="ARBA00023136"/>
    </source>
</evidence>
<gene>
    <name evidence="8" type="ORF">C7C46_32480</name>
</gene>
<comment type="caution">
    <text evidence="8">The sequence shown here is derived from an EMBL/GenBank/DDBJ whole genome shotgun (WGS) entry which is preliminary data.</text>
</comment>
<dbReference type="AlphaFoldDB" id="A0A2V4MSI9"/>
<dbReference type="OrthoDB" id="5243396at2"/>
<dbReference type="Pfam" id="PF00482">
    <property type="entry name" value="T2SSF"/>
    <property type="match status" value="1"/>
</dbReference>
<evidence type="ECO:0000256" key="2">
    <source>
        <dbReference type="ARBA" id="ARBA00022475"/>
    </source>
</evidence>
<feature type="domain" description="Type II secretion system protein GspF" evidence="7">
    <location>
        <begin position="112"/>
        <end position="238"/>
    </location>
</feature>
<evidence type="ECO:0000256" key="3">
    <source>
        <dbReference type="ARBA" id="ARBA00022692"/>
    </source>
</evidence>
<proteinExistence type="predicted"/>
<dbReference type="Proteomes" id="UP000248039">
    <property type="component" value="Unassembled WGS sequence"/>
</dbReference>
<evidence type="ECO:0000256" key="4">
    <source>
        <dbReference type="ARBA" id="ARBA00022989"/>
    </source>
</evidence>
<evidence type="ECO:0000313" key="8">
    <source>
        <dbReference type="EMBL" id="PYC65572.1"/>
    </source>
</evidence>
<keyword evidence="4 6" id="KW-1133">Transmembrane helix</keyword>
<evidence type="ECO:0000256" key="1">
    <source>
        <dbReference type="ARBA" id="ARBA00004651"/>
    </source>
</evidence>
<protein>
    <recommendedName>
        <fullName evidence="7">Type II secretion system protein GspF domain-containing protein</fullName>
    </recommendedName>
</protein>
<comment type="subcellular location">
    <subcellularLocation>
        <location evidence="1">Cell membrane</location>
        <topology evidence="1">Multi-pass membrane protein</topology>
    </subcellularLocation>
</comment>
<reference evidence="8 9" key="1">
    <citation type="submission" date="2018-03" db="EMBL/GenBank/DDBJ databases">
        <title>Bioinformatic expansion and discovery of thiopeptide antibiotics.</title>
        <authorList>
            <person name="Schwalen C.J."/>
            <person name="Hudson G.A."/>
            <person name="Mitchell D.A."/>
        </authorList>
    </citation>
    <scope>NUCLEOTIDE SEQUENCE [LARGE SCALE GENOMIC DNA]</scope>
    <source>
        <strain evidence="8 9">ATCC 21389</strain>
    </source>
</reference>
<name>A0A2V4MSI9_9ACTN</name>
<keyword evidence="2" id="KW-1003">Cell membrane</keyword>
<dbReference type="InterPro" id="IPR018076">
    <property type="entry name" value="T2SS_GspF_dom"/>
</dbReference>
<dbReference type="Gene3D" id="1.20.81.30">
    <property type="entry name" value="Type II secretion system (T2SS), domain F"/>
    <property type="match status" value="1"/>
</dbReference>
<dbReference type="EMBL" id="PYBW01000203">
    <property type="protein sequence ID" value="PYC65572.1"/>
    <property type="molecule type" value="Genomic_DNA"/>
</dbReference>
<dbReference type="PANTHER" id="PTHR35007:SF3">
    <property type="entry name" value="POSSIBLE CONSERVED ALANINE RICH MEMBRANE PROTEIN"/>
    <property type="match status" value="1"/>
</dbReference>
<evidence type="ECO:0000313" key="9">
    <source>
        <dbReference type="Proteomes" id="UP000248039"/>
    </source>
</evidence>
<organism evidence="8 9">
    <name type="scientific">Streptomyces tateyamensis</name>
    <dbReference type="NCBI Taxonomy" id="565073"/>
    <lineage>
        <taxon>Bacteria</taxon>
        <taxon>Bacillati</taxon>
        <taxon>Actinomycetota</taxon>
        <taxon>Actinomycetes</taxon>
        <taxon>Kitasatosporales</taxon>
        <taxon>Streptomycetaceae</taxon>
        <taxon>Streptomyces</taxon>
    </lineage>
</organism>
<keyword evidence="3 6" id="KW-0812">Transmembrane</keyword>
<evidence type="ECO:0000256" key="6">
    <source>
        <dbReference type="SAM" id="Phobius"/>
    </source>
</evidence>
<sequence>MVAVSARLLLVLLLGAGFGGGAWLLYTGLRPTESTTDRQEGRVLRWWRAHRPTRPGRRLAATVLTSLAVFLVTGWPVAAPLAALAAWFLPSLLGRDKDHERAVARIEAIASWTEQLRDTLAAAAGLEQALLATAATAPQAIRPQIADCAGRIRRGQRLSDALHELADGLADPLGDLVVIALLGAAGRQSGRLADLLAGLARSAREQALMRARTASSRARIRTSVRIVVATTLGMAIGLVVLNRSYLQPFDTAAGQLVLLLVGGLFAGAFAWLRRISAFAEPARLLAGAGTELTS</sequence>
<keyword evidence="9" id="KW-1185">Reference proteome</keyword>
<feature type="transmembrane region" description="Helical" evidence="6">
    <location>
        <begin position="252"/>
        <end position="272"/>
    </location>
</feature>
<dbReference type="PANTHER" id="PTHR35007">
    <property type="entry name" value="INTEGRAL MEMBRANE PROTEIN-RELATED"/>
    <property type="match status" value="1"/>
</dbReference>
<accession>A0A2V4MSI9</accession>
<keyword evidence="5 6" id="KW-0472">Membrane</keyword>
<feature type="transmembrane region" description="Helical" evidence="6">
    <location>
        <begin position="67"/>
        <end position="89"/>
    </location>
</feature>
<dbReference type="GO" id="GO:0005886">
    <property type="term" value="C:plasma membrane"/>
    <property type="evidence" value="ECO:0007669"/>
    <property type="project" value="UniProtKB-SubCell"/>
</dbReference>